<dbReference type="HOGENOM" id="CLU_013386_1_0_6"/>
<keyword evidence="9" id="KW-1185">Reference proteome</keyword>
<dbReference type="Proteomes" id="UP000032749">
    <property type="component" value="Chromosome"/>
</dbReference>
<evidence type="ECO:0000256" key="2">
    <source>
        <dbReference type="ARBA" id="ARBA00022475"/>
    </source>
</evidence>
<dbReference type="Pfam" id="PF01790">
    <property type="entry name" value="LGT"/>
    <property type="match status" value="1"/>
</dbReference>
<dbReference type="GO" id="GO:0042158">
    <property type="term" value="P:lipoprotein biosynthetic process"/>
    <property type="evidence" value="ECO:0007669"/>
    <property type="project" value="UniProtKB-UniRule"/>
</dbReference>
<comment type="similarity">
    <text evidence="1 7">Belongs to the Lgt family.</text>
</comment>
<feature type="transmembrane region" description="Helical" evidence="7">
    <location>
        <begin position="243"/>
        <end position="262"/>
    </location>
</feature>
<evidence type="ECO:0000313" key="8">
    <source>
        <dbReference type="EMBL" id="CCK74316.1"/>
    </source>
</evidence>
<organism evidence="8 9">
    <name type="scientific">Oleispira antarctica RB-8</name>
    <dbReference type="NCBI Taxonomy" id="698738"/>
    <lineage>
        <taxon>Bacteria</taxon>
        <taxon>Pseudomonadati</taxon>
        <taxon>Pseudomonadota</taxon>
        <taxon>Gammaproteobacteria</taxon>
        <taxon>Oceanospirillales</taxon>
        <taxon>Oceanospirillaceae</taxon>
        <taxon>Oleispira</taxon>
    </lineage>
</organism>
<evidence type="ECO:0000256" key="3">
    <source>
        <dbReference type="ARBA" id="ARBA00022679"/>
    </source>
</evidence>
<feature type="transmembrane region" description="Helical" evidence="7">
    <location>
        <begin position="25"/>
        <end position="42"/>
    </location>
</feature>
<evidence type="ECO:0000256" key="6">
    <source>
        <dbReference type="ARBA" id="ARBA00023136"/>
    </source>
</evidence>
<dbReference type="PROSITE" id="PS01311">
    <property type="entry name" value="LGT"/>
    <property type="match status" value="1"/>
</dbReference>
<keyword evidence="8" id="KW-0449">Lipoprotein</keyword>
<evidence type="ECO:0000256" key="1">
    <source>
        <dbReference type="ARBA" id="ARBA00007150"/>
    </source>
</evidence>
<name>R4YJB5_OLEAN</name>
<dbReference type="GO" id="GO:0008961">
    <property type="term" value="F:phosphatidylglycerol-prolipoprotein diacylglyceryl transferase activity"/>
    <property type="evidence" value="ECO:0007669"/>
    <property type="project" value="UniProtKB-UniRule"/>
</dbReference>
<dbReference type="UniPathway" id="UPA00664"/>
<dbReference type="OrthoDB" id="871140at2"/>
<feature type="transmembrane region" description="Helical" evidence="7">
    <location>
        <begin position="204"/>
        <end position="222"/>
    </location>
</feature>
<protein>
    <recommendedName>
        <fullName evidence="7">Phosphatidylglycerol--prolipoprotein diacylglyceryl transferase</fullName>
        <ecNumber evidence="7">2.5.1.145</ecNumber>
    </recommendedName>
</protein>
<keyword evidence="4 7" id="KW-0812">Transmembrane</keyword>
<keyword evidence="5 7" id="KW-1133">Transmembrane helix</keyword>
<dbReference type="EC" id="2.5.1.145" evidence="7"/>
<comment type="pathway">
    <text evidence="7">Protein modification; lipoprotein biosynthesis (diacylglyceryl transfer).</text>
</comment>
<dbReference type="InterPro" id="IPR001640">
    <property type="entry name" value="Lgt"/>
</dbReference>
<dbReference type="PANTHER" id="PTHR30589">
    <property type="entry name" value="PROLIPOPROTEIN DIACYLGLYCERYL TRANSFERASE"/>
    <property type="match status" value="1"/>
</dbReference>
<feature type="transmembrane region" description="Helical" evidence="7">
    <location>
        <begin position="93"/>
        <end position="118"/>
    </location>
</feature>
<dbReference type="EMBL" id="FO203512">
    <property type="protein sequence ID" value="CCK74316.1"/>
    <property type="molecule type" value="Genomic_DNA"/>
</dbReference>
<evidence type="ECO:0000256" key="4">
    <source>
        <dbReference type="ARBA" id="ARBA00022692"/>
    </source>
</evidence>
<evidence type="ECO:0000256" key="7">
    <source>
        <dbReference type="HAMAP-Rule" id="MF_01147"/>
    </source>
</evidence>
<dbReference type="NCBIfam" id="TIGR00544">
    <property type="entry name" value="lgt"/>
    <property type="match status" value="1"/>
</dbReference>
<dbReference type="PATRIC" id="fig|698738.3.peg.142"/>
<feature type="transmembrane region" description="Helical" evidence="7">
    <location>
        <begin position="180"/>
        <end position="198"/>
    </location>
</feature>
<evidence type="ECO:0000256" key="5">
    <source>
        <dbReference type="ARBA" id="ARBA00022989"/>
    </source>
</evidence>
<comment type="function">
    <text evidence="7">Catalyzes the transfer of the diacylglyceryl group from phosphatidylglycerol to the sulfhydryl group of the N-terminal cysteine of a prolipoprotein, the first step in the formation of mature lipoproteins.</text>
</comment>
<sequence>MLTYPDIDPIALSIGPIAGYGPLEIHWYGLMYLIGFAAAMLLANYRAKQPGSNWTKDQVSDLIFYGAMGVILGGRAGYVLFYNFGQFLDNPVWLFQIWTGGMSFHGGLLGVLVALWLFGRKYKKGFFEVADFTAPLVPIGLMTGRIGNFIGGELWGRVTDGPWGMVFPGGGPDPRHPSQLYQAALEGLALFLIVWWFSSRPRPQKAVGAVFMIGYGCFRFIVEFVRQPDSHIGFDLFGWMSRGQLLSVPMVLFGIALLWWSYKQQDQLQPIVTAKKSVK</sequence>
<dbReference type="STRING" id="698738.OLEAN_C01400"/>
<dbReference type="KEGG" id="oai:OLEAN_C01400"/>
<keyword evidence="2 7" id="KW-1003">Cell membrane</keyword>
<reference evidence="8 9" key="1">
    <citation type="journal article" date="2013" name="Nat. Commun.">
        <title>Genome sequence and functional genomic analysis of the oil-degrading bacterium Oleispira antarctica.</title>
        <authorList>
            <person name="Kube M."/>
            <person name="Chernikova T.N."/>
            <person name="Al-Ramahi Y."/>
            <person name="Beloqui A."/>
            <person name="Lopez-Cortez N."/>
            <person name="Guazzaroni M.E."/>
            <person name="Heipieper H.J."/>
            <person name="Klages S."/>
            <person name="Kotsyurbenko O.R."/>
            <person name="Langer I."/>
            <person name="Nechitaylo T.Y."/>
            <person name="Lunsdorf H."/>
            <person name="Fernandez M."/>
            <person name="Juarez S."/>
            <person name="Ciordia S."/>
            <person name="Singer A."/>
            <person name="Kagan O."/>
            <person name="Egorova O."/>
            <person name="Petit P.A."/>
            <person name="Stogios P."/>
            <person name="Kim Y."/>
            <person name="Tchigvintsev A."/>
            <person name="Flick R."/>
            <person name="Denaro R."/>
            <person name="Genovese M."/>
            <person name="Albar J.P."/>
            <person name="Reva O.N."/>
            <person name="Martinez-Gomariz M."/>
            <person name="Tran H."/>
            <person name="Ferrer M."/>
            <person name="Savchenko A."/>
            <person name="Yakunin A.F."/>
            <person name="Yakimov M.M."/>
            <person name="Golyshina O.V."/>
            <person name="Reinhardt R."/>
            <person name="Golyshin P.N."/>
        </authorList>
    </citation>
    <scope>NUCLEOTIDE SEQUENCE [LARGE SCALE GENOMIC DNA]</scope>
</reference>
<keyword evidence="6 7" id="KW-0472">Membrane</keyword>
<dbReference type="HAMAP" id="MF_01147">
    <property type="entry name" value="Lgt"/>
    <property type="match status" value="1"/>
</dbReference>
<dbReference type="AlphaFoldDB" id="R4YJB5"/>
<proteinExistence type="inferred from homology"/>
<feature type="transmembrane region" description="Helical" evidence="7">
    <location>
        <begin position="62"/>
        <end position="81"/>
    </location>
</feature>
<comment type="catalytic activity">
    <reaction evidence="7">
        <text>L-cysteinyl-[prolipoprotein] + a 1,2-diacyl-sn-glycero-3-phospho-(1'-sn-glycerol) = an S-1,2-diacyl-sn-glyceryl-L-cysteinyl-[prolipoprotein] + sn-glycerol 1-phosphate + H(+)</text>
        <dbReference type="Rhea" id="RHEA:56712"/>
        <dbReference type="Rhea" id="RHEA-COMP:14679"/>
        <dbReference type="Rhea" id="RHEA-COMP:14680"/>
        <dbReference type="ChEBI" id="CHEBI:15378"/>
        <dbReference type="ChEBI" id="CHEBI:29950"/>
        <dbReference type="ChEBI" id="CHEBI:57685"/>
        <dbReference type="ChEBI" id="CHEBI:64716"/>
        <dbReference type="ChEBI" id="CHEBI:140658"/>
        <dbReference type="EC" id="2.5.1.145"/>
    </reaction>
</comment>
<gene>
    <name evidence="7" type="primary">lgt</name>
    <name evidence="8" type="ORF">OLEAN_C01400</name>
</gene>
<keyword evidence="3 7" id="KW-0808">Transferase</keyword>
<comment type="subcellular location">
    <subcellularLocation>
        <location evidence="7">Cell membrane</location>
        <topology evidence="7">Multi-pass membrane protein</topology>
    </subcellularLocation>
</comment>
<accession>R4YJB5</accession>
<feature type="binding site" evidence="7">
    <location>
        <position position="145"/>
    </location>
    <ligand>
        <name>a 1,2-diacyl-sn-glycero-3-phospho-(1'-sn-glycerol)</name>
        <dbReference type="ChEBI" id="CHEBI:64716"/>
    </ligand>
</feature>
<dbReference type="PANTHER" id="PTHR30589:SF0">
    <property type="entry name" value="PHOSPHATIDYLGLYCEROL--PROLIPOPROTEIN DIACYLGLYCERYL TRANSFERASE"/>
    <property type="match status" value="1"/>
</dbReference>
<evidence type="ECO:0000313" key="9">
    <source>
        <dbReference type="Proteomes" id="UP000032749"/>
    </source>
</evidence>
<dbReference type="GO" id="GO:0005886">
    <property type="term" value="C:plasma membrane"/>
    <property type="evidence" value="ECO:0007669"/>
    <property type="project" value="UniProtKB-SubCell"/>
</dbReference>